<proteinExistence type="predicted"/>
<evidence type="ECO:0000256" key="2">
    <source>
        <dbReference type="SAM" id="MobiDB-lite"/>
    </source>
</evidence>
<feature type="region of interest" description="Disordered" evidence="2">
    <location>
        <begin position="167"/>
        <end position="202"/>
    </location>
</feature>
<feature type="compositionally biased region" description="Low complexity" evidence="2">
    <location>
        <begin position="190"/>
        <end position="200"/>
    </location>
</feature>
<dbReference type="AlphaFoldDB" id="A0A5J5BI23"/>
<evidence type="ECO:0000313" key="4">
    <source>
        <dbReference type="EMBL" id="KAA8542268.1"/>
    </source>
</evidence>
<dbReference type="Pfam" id="PF07223">
    <property type="entry name" value="DUF1421"/>
    <property type="match status" value="1"/>
</dbReference>
<dbReference type="PANTHER" id="PTHR31805:SF15">
    <property type="entry name" value="DUF1421 DOMAIN-CONTAINING PROTEIN"/>
    <property type="match status" value="1"/>
</dbReference>
<reference evidence="4 5" key="1">
    <citation type="submission" date="2019-09" db="EMBL/GenBank/DDBJ databases">
        <title>A chromosome-level genome assembly of the Chinese tupelo Nyssa sinensis.</title>
        <authorList>
            <person name="Yang X."/>
            <person name="Kang M."/>
            <person name="Yang Y."/>
            <person name="Xiong H."/>
            <person name="Wang M."/>
            <person name="Zhang Z."/>
            <person name="Wang Z."/>
            <person name="Wu H."/>
            <person name="Ma T."/>
            <person name="Liu J."/>
            <person name="Xi Z."/>
        </authorList>
    </citation>
    <scope>NUCLEOTIDE SEQUENCE [LARGE SCALE GENOMIC DNA]</scope>
    <source>
        <strain evidence="4">J267</strain>
        <tissue evidence="4">Leaf</tissue>
    </source>
</reference>
<feature type="compositionally biased region" description="Low complexity" evidence="2">
    <location>
        <begin position="371"/>
        <end position="381"/>
    </location>
</feature>
<accession>A0A5J5BI23</accession>
<evidence type="ECO:0000313" key="5">
    <source>
        <dbReference type="Proteomes" id="UP000325577"/>
    </source>
</evidence>
<dbReference type="PANTHER" id="PTHR31805">
    <property type="entry name" value="RECEPTOR-LIKE KINASE, PUTATIVE (DUF1421)-RELATED"/>
    <property type="match status" value="1"/>
</dbReference>
<protein>
    <recommendedName>
        <fullName evidence="3">DUF1421 domain-containing protein</fullName>
    </recommendedName>
</protein>
<gene>
    <name evidence="4" type="ORF">F0562_023596</name>
</gene>
<keyword evidence="5" id="KW-1185">Reference proteome</keyword>
<feature type="region of interest" description="Disordered" evidence="2">
    <location>
        <begin position="1"/>
        <end position="39"/>
    </location>
</feature>
<feature type="compositionally biased region" description="Low complexity" evidence="2">
    <location>
        <begin position="300"/>
        <end position="319"/>
    </location>
</feature>
<feature type="region of interest" description="Disordered" evidence="2">
    <location>
        <begin position="246"/>
        <end position="358"/>
    </location>
</feature>
<evidence type="ECO:0000256" key="1">
    <source>
        <dbReference type="SAM" id="Coils"/>
    </source>
</evidence>
<feature type="compositionally biased region" description="Low complexity" evidence="2">
    <location>
        <begin position="342"/>
        <end position="355"/>
    </location>
</feature>
<dbReference type="OrthoDB" id="515416at2759"/>
<feature type="compositionally biased region" description="Polar residues" evidence="2">
    <location>
        <begin position="382"/>
        <end position="394"/>
    </location>
</feature>
<evidence type="ECO:0000259" key="3">
    <source>
        <dbReference type="Pfam" id="PF07223"/>
    </source>
</evidence>
<feature type="compositionally biased region" description="Acidic residues" evidence="2">
    <location>
        <begin position="25"/>
        <end position="36"/>
    </location>
</feature>
<feature type="domain" description="DUF1421" evidence="3">
    <location>
        <begin position="472"/>
        <end position="515"/>
    </location>
</feature>
<dbReference type="InterPro" id="IPR010820">
    <property type="entry name" value="DUF1421"/>
</dbReference>
<organism evidence="4 5">
    <name type="scientific">Nyssa sinensis</name>
    <dbReference type="NCBI Taxonomy" id="561372"/>
    <lineage>
        <taxon>Eukaryota</taxon>
        <taxon>Viridiplantae</taxon>
        <taxon>Streptophyta</taxon>
        <taxon>Embryophyta</taxon>
        <taxon>Tracheophyta</taxon>
        <taxon>Spermatophyta</taxon>
        <taxon>Magnoliopsida</taxon>
        <taxon>eudicotyledons</taxon>
        <taxon>Gunneridae</taxon>
        <taxon>Pentapetalae</taxon>
        <taxon>asterids</taxon>
        <taxon>Cornales</taxon>
        <taxon>Nyssaceae</taxon>
        <taxon>Nyssa</taxon>
    </lineage>
</organism>
<dbReference type="Gene3D" id="1.20.5.340">
    <property type="match status" value="1"/>
</dbReference>
<keyword evidence="1" id="KW-0175">Coiled coil</keyword>
<feature type="region of interest" description="Disordered" evidence="2">
    <location>
        <begin position="371"/>
        <end position="395"/>
    </location>
</feature>
<dbReference type="EMBL" id="CM018035">
    <property type="protein sequence ID" value="KAA8542268.1"/>
    <property type="molecule type" value="Genomic_DNA"/>
</dbReference>
<feature type="coiled-coil region" evidence="1">
    <location>
        <begin position="90"/>
        <end position="163"/>
    </location>
</feature>
<dbReference type="Proteomes" id="UP000325577">
    <property type="component" value="Linkage Group LG12"/>
</dbReference>
<name>A0A5J5BI23_9ASTE</name>
<sequence>MKSSQFIPKMEPSRSQTKGFFDFSNLDDESEEEYDDDHSYSFHPVGTSQSGASALRNCSSTGHIDSVKVTREKAGMALISEIDQVMKYHFDNLLHAVDGLSARLSQLETKTRQLENAVDDLKSSTEYNHGKTDGKLRQLENMLREVQDDIHFLRDKQDIAETQLRLAKLQGSKGPQSEDQKSAVRTESMQQTSSSTFQQSDRPLPILGALSLAHATLSPNIPLTLPYQNPPPAAGVPVAAQLPTQIHHNPIPSAPLAESYHVPSGGQTLETTHQQYHGPPTQQAQPPPPAADRLYQPATQVPQVLQSPQGPQQSQLHPPVGVVNPQNHPPLSHHREGAHYMSSHSYPSSILQSSSQPPVVAPTQQFYVDSTHQMHSQQTQHLSRPNSNFLTGYSQAPGPANFSKVHPYGGSPYHYSNSIMKSSQLSPSSSVSSGGNDYTRLPKAQILPHALPMASSIDAGSGSVESGKKVPIDDVVDKVTAMGFRRDLVITTVKKLTENGQTVDLNVVLDKLMTDGNIRPQKG</sequence>
<feature type="compositionally biased region" description="Polar residues" evidence="2">
    <location>
        <begin position="265"/>
        <end position="275"/>
    </location>
</feature>